<dbReference type="HOGENOM" id="CLU_2692071_0_0_1"/>
<evidence type="ECO:0000313" key="4">
    <source>
        <dbReference type="Proteomes" id="UP000026962"/>
    </source>
</evidence>
<keyword evidence="2" id="KW-0732">Signal</keyword>
<organism evidence="3">
    <name type="scientific">Oryza punctata</name>
    <name type="common">Red rice</name>
    <dbReference type="NCBI Taxonomy" id="4537"/>
    <lineage>
        <taxon>Eukaryota</taxon>
        <taxon>Viridiplantae</taxon>
        <taxon>Streptophyta</taxon>
        <taxon>Embryophyta</taxon>
        <taxon>Tracheophyta</taxon>
        <taxon>Spermatophyta</taxon>
        <taxon>Magnoliopsida</taxon>
        <taxon>Liliopsida</taxon>
        <taxon>Poales</taxon>
        <taxon>Poaceae</taxon>
        <taxon>BOP clade</taxon>
        <taxon>Oryzoideae</taxon>
        <taxon>Oryzeae</taxon>
        <taxon>Oryzinae</taxon>
        <taxon>Oryza</taxon>
    </lineage>
</organism>
<evidence type="ECO:0000313" key="3">
    <source>
        <dbReference type="EnsemblPlants" id="OPUNC09G04490.1"/>
    </source>
</evidence>
<reference evidence="3" key="2">
    <citation type="submission" date="2018-05" db="EMBL/GenBank/DDBJ databases">
        <title>OpunRS2 (Oryza punctata Reference Sequence Version 2).</title>
        <authorList>
            <person name="Zhang J."/>
            <person name="Kudrna D."/>
            <person name="Lee S."/>
            <person name="Talag J."/>
            <person name="Welchert J."/>
            <person name="Wing R.A."/>
        </authorList>
    </citation>
    <scope>NUCLEOTIDE SEQUENCE [LARGE SCALE GENOMIC DNA]</scope>
</reference>
<evidence type="ECO:0000256" key="2">
    <source>
        <dbReference type="SAM" id="SignalP"/>
    </source>
</evidence>
<dbReference type="EnsemblPlants" id="OPUNC09G04490.1">
    <property type="protein sequence ID" value="OPUNC09G04490.1"/>
    <property type="gene ID" value="OPUNC09G04490"/>
</dbReference>
<accession>A0A0E0LZN7</accession>
<dbReference type="Gramene" id="OPUNC09G04490.1">
    <property type="protein sequence ID" value="OPUNC09G04490.1"/>
    <property type="gene ID" value="OPUNC09G04490"/>
</dbReference>
<feature type="region of interest" description="Disordered" evidence="1">
    <location>
        <begin position="48"/>
        <end position="74"/>
    </location>
</feature>
<proteinExistence type="predicted"/>
<dbReference type="Proteomes" id="UP000026962">
    <property type="component" value="Chromosome 9"/>
</dbReference>
<dbReference type="AlphaFoldDB" id="A0A0E0LZN7"/>
<feature type="signal peptide" evidence="2">
    <location>
        <begin position="1"/>
        <end position="26"/>
    </location>
</feature>
<evidence type="ECO:0000256" key="1">
    <source>
        <dbReference type="SAM" id="MobiDB-lite"/>
    </source>
</evidence>
<protein>
    <submittedName>
        <fullName evidence="3">Uncharacterized protein</fullName>
    </submittedName>
</protein>
<name>A0A0E0LZN7_ORYPU</name>
<keyword evidence="4" id="KW-1185">Reference proteome</keyword>
<feature type="chain" id="PRO_5002367105" evidence="2">
    <location>
        <begin position="27"/>
        <end position="74"/>
    </location>
</feature>
<sequence length="74" mass="8156">MEHEAQPHLSLLVMIIVLLLPEEGLYEQLLRVEQRLGALHLRDRRSDSTTFTALAPPSPGPVGYAPAGVRSQGR</sequence>
<reference evidence="3" key="1">
    <citation type="submission" date="2015-04" db="UniProtKB">
        <authorList>
            <consortium name="EnsemblPlants"/>
        </authorList>
    </citation>
    <scope>IDENTIFICATION</scope>
</reference>